<protein>
    <submittedName>
        <fullName evidence="2">Rna-directed dna polymerase</fullName>
    </submittedName>
</protein>
<accession>A0A0J7JT16</accession>
<dbReference type="AlphaFoldDB" id="A0A0J7JT16"/>
<keyword evidence="3" id="KW-1185">Reference proteome</keyword>
<dbReference type="PaxDb" id="67767-A0A0J7JT16"/>
<evidence type="ECO:0000313" key="3">
    <source>
        <dbReference type="Proteomes" id="UP000036403"/>
    </source>
</evidence>
<dbReference type="EMBL" id="LBMM01036450">
    <property type="protein sequence ID" value="KMQ81357.1"/>
    <property type="molecule type" value="Genomic_DNA"/>
</dbReference>
<comment type="caution">
    <text evidence="2">The sequence shown here is derived from an EMBL/GenBank/DDBJ whole genome shotgun (WGS) entry which is preliminary data.</text>
</comment>
<organism evidence="2 3">
    <name type="scientific">Lasius niger</name>
    <name type="common">Black garden ant</name>
    <dbReference type="NCBI Taxonomy" id="67767"/>
    <lineage>
        <taxon>Eukaryota</taxon>
        <taxon>Metazoa</taxon>
        <taxon>Ecdysozoa</taxon>
        <taxon>Arthropoda</taxon>
        <taxon>Hexapoda</taxon>
        <taxon>Insecta</taxon>
        <taxon>Pterygota</taxon>
        <taxon>Neoptera</taxon>
        <taxon>Endopterygota</taxon>
        <taxon>Hymenoptera</taxon>
        <taxon>Apocrita</taxon>
        <taxon>Aculeata</taxon>
        <taxon>Formicoidea</taxon>
        <taxon>Formicidae</taxon>
        <taxon>Formicinae</taxon>
        <taxon>Lasius</taxon>
        <taxon>Lasius</taxon>
    </lineage>
</organism>
<evidence type="ECO:0000259" key="1">
    <source>
        <dbReference type="PROSITE" id="PS50994"/>
    </source>
</evidence>
<proteinExistence type="predicted"/>
<sequence length="154" mass="17300">MLDNHFGVSIANAPPLHSVSNGQVERFHSTLLELARCLKIDKGITDTVEIILLATAKYNKSIHSVVDKRPVDIVQEHPDDPQTEVRNRIIKAQNTLRTRENASRQHRVFEVGEKVLVKSNRRLGNKLTPLCEEKAVEADLGTTVLIKGRVVHKD</sequence>
<dbReference type="Proteomes" id="UP000036403">
    <property type="component" value="Unassembled WGS sequence"/>
</dbReference>
<dbReference type="SUPFAM" id="SSF53098">
    <property type="entry name" value="Ribonuclease H-like"/>
    <property type="match status" value="1"/>
</dbReference>
<gene>
    <name evidence="2" type="ORF">RF55_26609</name>
</gene>
<keyword evidence="2" id="KW-0808">Transferase</keyword>
<feature type="domain" description="Integrase catalytic" evidence="1">
    <location>
        <begin position="1"/>
        <end position="78"/>
    </location>
</feature>
<dbReference type="Gene3D" id="3.30.420.10">
    <property type="entry name" value="Ribonuclease H-like superfamily/Ribonuclease H"/>
    <property type="match status" value="1"/>
</dbReference>
<reference evidence="2 3" key="1">
    <citation type="submission" date="2015-04" db="EMBL/GenBank/DDBJ databases">
        <title>Lasius niger genome sequencing.</title>
        <authorList>
            <person name="Konorov E.A."/>
            <person name="Nikitin M.A."/>
            <person name="Kirill M.V."/>
            <person name="Chang P."/>
        </authorList>
    </citation>
    <scope>NUCLEOTIDE SEQUENCE [LARGE SCALE GENOMIC DNA]</scope>
    <source>
        <tissue evidence="2">Whole</tissue>
    </source>
</reference>
<evidence type="ECO:0000313" key="2">
    <source>
        <dbReference type="EMBL" id="KMQ81357.1"/>
    </source>
</evidence>
<keyword evidence="2" id="KW-0695">RNA-directed DNA polymerase</keyword>
<dbReference type="GO" id="GO:0003964">
    <property type="term" value="F:RNA-directed DNA polymerase activity"/>
    <property type="evidence" value="ECO:0007669"/>
    <property type="project" value="UniProtKB-KW"/>
</dbReference>
<keyword evidence="2" id="KW-0548">Nucleotidyltransferase</keyword>
<dbReference type="InterPro" id="IPR012337">
    <property type="entry name" value="RNaseH-like_sf"/>
</dbReference>
<name>A0A0J7JT16_LASNI</name>
<dbReference type="GO" id="GO:0015074">
    <property type="term" value="P:DNA integration"/>
    <property type="evidence" value="ECO:0007669"/>
    <property type="project" value="InterPro"/>
</dbReference>
<dbReference type="InterPro" id="IPR036397">
    <property type="entry name" value="RNaseH_sf"/>
</dbReference>
<dbReference type="PROSITE" id="PS50994">
    <property type="entry name" value="INTEGRASE"/>
    <property type="match status" value="1"/>
</dbReference>
<dbReference type="InterPro" id="IPR001584">
    <property type="entry name" value="Integrase_cat-core"/>
</dbReference>
<feature type="non-terminal residue" evidence="2">
    <location>
        <position position="154"/>
    </location>
</feature>
<dbReference type="OrthoDB" id="8003593at2759"/>
<dbReference type="GO" id="GO:0003676">
    <property type="term" value="F:nucleic acid binding"/>
    <property type="evidence" value="ECO:0007669"/>
    <property type="project" value="InterPro"/>
</dbReference>